<sequence length="85" mass="9585">MNGSQLNQIMNIAQGQAQKKKLPVKTFYQLPDSLKAIRFDEEDSLVLAMYNLALILSSFENIGMTMCTEPLYPISWISFSSGFCN</sequence>
<evidence type="ECO:0000313" key="2">
    <source>
        <dbReference type="Proteomes" id="UP000249458"/>
    </source>
</evidence>
<reference evidence="1 2" key="1">
    <citation type="submission" date="2017-02" db="EMBL/GenBank/DDBJ databases">
        <title>Legionella quilivanii strain from human: case report and whole genome sequencing analysis.</title>
        <authorList>
            <person name="Lalancette C."/>
            <person name="Leduc J.-M."/>
            <person name="Levesque S."/>
            <person name="Fournier E."/>
            <person name="Saoud J."/>
            <person name="Faucher S.P."/>
            <person name="Bernard K."/>
            <person name="Martineau C."/>
            <person name="Longtin J."/>
        </authorList>
    </citation>
    <scope>NUCLEOTIDE SEQUENCE [LARGE SCALE GENOMIC DNA]</scope>
    <source>
        <strain evidence="1 2">ID143958</strain>
    </source>
</reference>
<proteinExistence type="predicted"/>
<evidence type="ECO:0000313" key="1">
    <source>
        <dbReference type="EMBL" id="RAP36228.1"/>
    </source>
</evidence>
<dbReference type="EMBL" id="MVJN01000006">
    <property type="protein sequence ID" value="RAP36228.1"/>
    <property type="molecule type" value="Genomic_DNA"/>
</dbReference>
<name>A0A364LIG8_9GAMM</name>
<dbReference type="Proteomes" id="UP000249458">
    <property type="component" value="Unassembled WGS sequence"/>
</dbReference>
<protein>
    <submittedName>
        <fullName evidence="1">Uncharacterized protein</fullName>
    </submittedName>
</protein>
<dbReference type="RefSeq" id="WP_112219603.1">
    <property type="nucleotide sequence ID" value="NZ_MVJN01000006.1"/>
</dbReference>
<comment type="caution">
    <text evidence="1">The sequence shown here is derived from an EMBL/GenBank/DDBJ whole genome shotgun (WGS) entry which is preliminary data.</text>
</comment>
<gene>
    <name evidence="1" type="ORF">B1207_08750</name>
</gene>
<dbReference type="AlphaFoldDB" id="A0A364LIG8"/>
<organism evidence="1 2">
    <name type="scientific">Legionella quinlivanii</name>
    <dbReference type="NCBI Taxonomy" id="45073"/>
    <lineage>
        <taxon>Bacteria</taxon>
        <taxon>Pseudomonadati</taxon>
        <taxon>Pseudomonadota</taxon>
        <taxon>Gammaproteobacteria</taxon>
        <taxon>Legionellales</taxon>
        <taxon>Legionellaceae</taxon>
        <taxon>Legionella</taxon>
    </lineage>
</organism>
<accession>A0A364LIG8</accession>